<sequence length="50" mass="5188">MKRIAALMMVAVLAAMSLTACNTVRGVGQDVSAAGDKVADKAQDCKDMKC</sequence>
<proteinExistence type="inferred from homology"/>
<keyword evidence="4" id="KW-0472">Membrane</keyword>
<evidence type="ECO:0000313" key="9">
    <source>
        <dbReference type="Proteomes" id="UP001356170"/>
    </source>
</evidence>
<dbReference type="RefSeq" id="WP_331703040.1">
    <property type="nucleotide sequence ID" value="NZ_JAZHBO010000001.1"/>
</dbReference>
<evidence type="ECO:0000256" key="1">
    <source>
        <dbReference type="ARBA" id="ARBA00010296"/>
    </source>
</evidence>
<evidence type="ECO:0000256" key="3">
    <source>
        <dbReference type="ARBA" id="ARBA00022729"/>
    </source>
</evidence>
<keyword evidence="3 7" id="KW-0732">Signal</keyword>
<evidence type="ECO:0000313" key="8">
    <source>
        <dbReference type="EMBL" id="MEF2154889.1"/>
    </source>
</evidence>
<keyword evidence="9" id="KW-1185">Reference proteome</keyword>
<comment type="caution">
    <text evidence="8">The sequence shown here is derived from an EMBL/GenBank/DDBJ whole genome shotgun (WGS) entry which is preliminary data.</text>
</comment>
<gene>
    <name evidence="8" type="ORF">V3390_01355</name>
</gene>
<dbReference type="Pfam" id="PF08085">
    <property type="entry name" value="Entericidin"/>
    <property type="match status" value="1"/>
</dbReference>
<accession>A0ABU7UWD0</accession>
<dbReference type="EMBL" id="JAZHBO010000001">
    <property type="protein sequence ID" value="MEF2154889.1"/>
    <property type="molecule type" value="Genomic_DNA"/>
</dbReference>
<name>A0ABU7UWD0_9GAMM</name>
<keyword evidence="6 8" id="KW-0449">Lipoprotein</keyword>
<keyword evidence="5" id="KW-0564">Palmitate</keyword>
<feature type="chain" id="PRO_5046473385" evidence="7">
    <location>
        <begin position="21"/>
        <end position="50"/>
    </location>
</feature>
<feature type="signal peptide" evidence="7">
    <location>
        <begin position="1"/>
        <end position="20"/>
    </location>
</feature>
<dbReference type="PROSITE" id="PS51257">
    <property type="entry name" value="PROKAR_LIPOPROTEIN"/>
    <property type="match status" value="1"/>
</dbReference>
<evidence type="ECO:0000256" key="6">
    <source>
        <dbReference type="ARBA" id="ARBA00023288"/>
    </source>
</evidence>
<comment type="similarity">
    <text evidence="1">Belongs to the EcnA/EcnB lipoprotein family.</text>
</comment>
<evidence type="ECO:0000256" key="4">
    <source>
        <dbReference type="ARBA" id="ARBA00023136"/>
    </source>
</evidence>
<evidence type="ECO:0000256" key="7">
    <source>
        <dbReference type="SAM" id="SignalP"/>
    </source>
</evidence>
<evidence type="ECO:0000256" key="2">
    <source>
        <dbReference type="ARBA" id="ARBA00022475"/>
    </source>
</evidence>
<organism evidence="8 9">
    <name type="scientific">Aquilutibacter rugosus</name>
    <dbReference type="NCBI Taxonomy" id="3115820"/>
    <lineage>
        <taxon>Bacteria</taxon>
        <taxon>Pseudomonadati</taxon>
        <taxon>Pseudomonadota</taxon>
        <taxon>Gammaproteobacteria</taxon>
        <taxon>Lysobacterales</taxon>
        <taxon>Lysobacteraceae</taxon>
        <taxon>Aquilutibacter</taxon>
    </lineage>
</organism>
<evidence type="ECO:0000256" key="5">
    <source>
        <dbReference type="ARBA" id="ARBA00023139"/>
    </source>
</evidence>
<keyword evidence="2" id="KW-1003">Cell membrane</keyword>
<reference evidence="8 9" key="1">
    <citation type="submission" date="2024-01" db="EMBL/GenBank/DDBJ databases">
        <title>Novel species of the genus Luteimonas isolated from rivers.</title>
        <authorList>
            <person name="Lu H."/>
        </authorList>
    </citation>
    <scope>NUCLEOTIDE SEQUENCE [LARGE SCALE GENOMIC DNA]</scope>
    <source>
        <strain evidence="8 9">FXH3W</strain>
    </source>
</reference>
<protein>
    <submittedName>
        <fullName evidence="8">Entericidin A/B family lipoprotein</fullName>
    </submittedName>
</protein>
<dbReference type="Proteomes" id="UP001356170">
    <property type="component" value="Unassembled WGS sequence"/>
</dbReference>
<dbReference type="InterPro" id="IPR012556">
    <property type="entry name" value="Entericidin"/>
</dbReference>